<feature type="compositionally biased region" description="Basic and acidic residues" evidence="9">
    <location>
        <begin position="36"/>
        <end position="49"/>
    </location>
</feature>
<evidence type="ECO:0000256" key="5">
    <source>
        <dbReference type="ARBA" id="ARBA00022856"/>
    </source>
</evidence>
<evidence type="ECO:0000256" key="9">
    <source>
        <dbReference type="SAM" id="MobiDB-lite"/>
    </source>
</evidence>
<evidence type="ECO:0000256" key="3">
    <source>
        <dbReference type="ARBA" id="ARBA00022448"/>
    </source>
</evidence>
<evidence type="ECO:0000313" key="12">
    <source>
        <dbReference type="EnsemblFungi" id="MVLG_04056T0"/>
    </source>
</evidence>
<dbReference type="HOGENOM" id="CLU_644357_0_0_1"/>
<feature type="transmembrane region" description="Helical" evidence="10">
    <location>
        <begin position="349"/>
        <end position="368"/>
    </location>
</feature>
<evidence type="ECO:0000256" key="2">
    <source>
        <dbReference type="ARBA" id="ARBA00008807"/>
    </source>
</evidence>
<dbReference type="Pfam" id="PF03169">
    <property type="entry name" value="OPT"/>
    <property type="match status" value="1"/>
</dbReference>
<evidence type="ECO:0000313" key="11">
    <source>
        <dbReference type="EMBL" id="KDE05561.1"/>
    </source>
</evidence>
<protein>
    <recommendedName>
        <fullName evidence="14">OPT family small oligopeptide transporter</fullName>
    </recommendedName>
</protein>
<comment type="subcellular location">
    <subcellularLocation>
        <location evidence="1">Membrane</location>
        <topology evidence="1">Multi-pass membrane protein</topology>
    </subcellularLocation>
</comment>
<dbReference type="EnsemblFungi" id="MVLG_04056T0">
    <property type="protein sequence ID" value="MVLG_04056T0"/>
    <property type="gene ID" value="MVLG_04056"/>
</dbReference>
<reference evidence="11 13" key="3">
    <citation type="journal article" date="2015" name="BMC Genomics">
        <title>Sex and parasites: genomic and transcriptomic analysis of Microbotryum lychnidis-dioicae, the biotrophic and plant-castrating anther smut fungus.</title>
        <authorList>
            <person name="Perlin M.H."/>
            <person name="Amselem J."/>
            <person name="Fontanillas E."/>
            <person name="Toh S.S."/>
            <person name="Chen Z."/>
            <person name="Goldberg J."/>
            <person name="Duplessis S."/>
            <person name="Henrissat B."/>
            <person name="Young S."/>
            <person name="Zeng Q."/>
            <person name="Aguileta G."/>
            <person name="Petit E."/>
            <person name="Badouin H."/>
            <person name="Andrews J."/>
            <person name="Razeeq D."/>
            <person name="Gabaldon T."/>
            <person name="Quesneville H."/>
            <person name="Giraud T."/>
            <person name="Hood M.E."/>
            <person name="Schultz D.J."/>
            <person name="Cuomo C.A."/>
        </authorList>
    </citation>
    <scope>NUCLEOTIDE SEQUENCE [LARGE SCALE GENOMIC DNA]</scope>
    <source>
        <strain evidence="13">p1A1 Lamole</strain>
        <strain evidence="11">P1A1 Lamole</strain>
    </source>
</reference>
<gene>
    <name evidence="11" type="ORF">MVLG_04056</name>
</gene>
<dbReference type="OrthoDB" id="9986677at2759"/>
<dbReference type="GO" id="GO:0035673">
    <property type="term" value="F:oligopeptide transmembrane transporter activity"/>
    <property type="evidence" value="ECO:0007669"/>
    <property type="project" value="InterPro"/>
</dbReference>
<dbReference type="InterPro" id="IPR004648">
    <property type="entry name" value="Oligpept_transpt"/>
</dbReference>
<feature type="transmembrane region" description="Helical" evidence="10">
    <location>
        <begin position="272"/>
        <end position="288"/>
    </location>
</feature>
<dbReference type="GO" id="GO:0016020">
    <property type="term" value="C:membrane"/>
    <property type="evidence" value="ECO:0007669"/>
    <property type="project" value="UniProtKB-SubCell"/>
</dbReference>
<feature type="transmembrane region" description="Helical" evidence="10">
    <location>
        <begin position="191"/>
        <end position="212"/>
    </location>
</feature>
<feature type="region of interest" description="Disordered" evidence="9">
    <location>
        <begin position="18"/>
        <end position="55"/>
    </location>
</feature>
<sequence>MPKSFSHLGFPLRLRQATAAPAAGPSLESSTSAAENKLDLDPATEKDGQKGPAESLIETEKRVLRQANAHASAERHVQVDAAFVDVDDLDPEFLDPDGKERVIQTAHDYSTRLISLEDDQTLPVHMRRLTCFGAILAEILTFRPQVYEVSSLFLQIIAYIIGTAWHRILPKAEQGRIWAVLNPGPFNIKEHVCITVMASTGSSGALAISTFAVEKLYYNITPSYGIAISTLIVSQFFGYGLGGLYRSILVYPTFAPSFHPREKDLRSQWRRYKFFWIVFACIFVWEWFPEIIAPTVTGISIFCLVDRTNPDFTRIFGGTNANEGLGLFSIGFDWLQITSATLYPPWATMVSQGIGVVLCFTIVVWGYFTNVWNAKSLPFMGQSLFHENGSVYNASLILDSKFDLNKTALGEQGLPSYAWSNAGKFP</sequence>
<dbReference type="EMBL" id="AEIJ01000395">
    <property type="status" value="NOT_ANNOTATED_CDS"/>
    <property type="molecule type" value="Genomic_DNA"/>
</dbReference>
<keyword evidence="7 10" id="KW-1133">Transmembrane helix</keyword>
<proteinExistence type="inferred from homology"/>
<evidence type="ECO:0008006" key="14">
    <source>
        <dbReference type="Google" id="ProtNLM"/>
    </source>
</evidence>
<name>U5HA21_USTV1</name>
<dbReference type="EMBL" id="GL541684">
    <property type="protein sequence ID" value="KDE05561.1"/>
    <property type="molecule type" value="Genomic_DNA"/>
</dbReference>
<dbReference type="AlphaFoldDB" id="U5HA21"/>
<evidence type="ECO:0000256" key="8">
    <source>
        <dbReference type="ARBA" id="ARBA00023136"/>
    </source>
</evidence>
<keyword evidence="3" id="KW-0813">Transport</keyword>
<dbReference type="OMA" id="WANLMAN"/>
<feature type="transmembrane region" description="Helical" evidence="10">
    <location>
        <begin position="152"/>
        <end position="170"/>
    </location>
</feature>
<evidence type="ECO:0000256" key="6">
    <source>
        <dbReference type="ARBA" id="ARBA00022927"/>
    </source>
</evidence>
<comment type="similarity">
    <text evidence="2">Belongs to the oligopeptide OPT transporter family.</text>
</comment>
<evidence type="ECO:0000256" key="4">
    <source>
        <dbReference type="ARBA" id="ARBA00022692"/>
    </source>
</evidence>
<keyword evidence="4 10" id="KW-0812">Transmembrane</keyword>
<dbReference type="GO" id="GO:0015031">
    <property type="term" value="P:protein transport"/>
    <property type="evidence" value="ECO:0007669"/>
    <property type="project" value="UniProtKB-KW"/>
</dbReference>
<evidence type="ECO:0000256" key="10">
    <source>
        <dbReference type="SAM" id="Phobius"/>
    </source>
</evidence>
<evidence type="ECO:0000313" key="13">
    <source>
        <dbReference type="Proteomes" id="UP000017200"/>
    </source>
</evidence>
<reference evidence="13" key="1">
    <citation type="submission" date="2010-11" db="EMBL/GenBank/DDBJ databases">
        <title>The genome sequence of Microbotryum violaceum strain p1A1 Lamole.</title>
        <authorList>
            <person name="Cuomo C."/>
            <person name="Perlin M."/>
            <person name="Young S.K."/>
            <person name="Zeng Q."/>
            <person name="Gargeya S."/>
            <person name="Alvarado L."/>
            <person name="Berlin A."/>
            <person name="Chapman S.B."/>
            <person name="Chen Z."/>
            <person name="Freedman E."/>
            <person name="Gellesch M."/>
            <person name="Goldberg J."/>
            <person name="Griggs A."/>
            <person name="Gujja S."/>
            <person name="Heilman E."/>
            <person name="Heiman D."/>
            <person name="Howarth C."/>
            <person name="Mehta T."/>
            <person name="Neiman D."/>
            <person name="Pearson M."/>
            <person name="Roberts A."/>
            <person name="Saif S."/>
            <person name="Shea T."/>
            <person name="Shenoy N."/>
            <person name="Sisk P."/>
            <person name="Stolte C."/>
            <person name="Sykes S."/>
            <person name="White J."/>
            <person name="Yandava C."/>
            <person name="Haas B."/>
            <person name="Nusbaum C."/>
            <person name="Birren B."/>
        </authorList>
    </citation>
    <scope>NUCLEOTIDE SEQUENCE [LARGE SCALE GENOMIC DNA]</scope>
    <source>
        <strain evidence="13">p1A1 Lamole</strain>
    </source>
</reference>
<dbReference type="STRING" id="683840.U5HA21"/>
<organism evidence="11">
    <name type="scientific">Microbotryum lychnidis-dioicae (strain p1A1 Lamole / MvSl-1064)</name>
    <name type="common">Anther smut fungus</name>
    <dbReference type="NCBI Taxonomy" id="683840"/>
    <lineage>
        <taxon>Eukaryota</taxon>
        <taxon>Fungi</taxon>
        <taxon>Dikarya</taxon>
        <taxon>Basidiomycota</taxon>
        <taxon>Pucciniomycotina</taxon>
        <taxon>Microbotryomycetes</taxon>
        <taxon>Microbotryales</taxon>
        <taxon>Microbotryaceae</taxon>
        <taxon>Microbotryum</taxon>
    </lineage>
</organism>
<dbReference type="InterPro" id="IPR004813">
    <property type="entry name" value="OPT"/>
</dbReference>
<accession>U5HA21</accession>
<keyword evidence="13" id="KW-1185">Reference proteome</keyword>
<feature type="transmembrane region" description="Helical" evidence="10">
    <location>
        <begin position="224"/>
        <end position="251"/>
    </location>
</feature>
<evidence type="ECO:0000256" key="1">
    <source>
        <dbReference type="ARBA" id="ARBA00004141"/>
    </source>
</evidence>
<keyword evidence="5" id="KW-0571">Peptide transport</keyword>
<dbReference type="Proteomes" id="UP000017200">
    <property type="component" value="Unassembled WGS sequence"/>
</dbReference>
<dbReference type="InParanoid" id="U5HA21"/>
<keyword evidence="8 10" id="KW-0472">Membrane</keyword>
<reference evidence="11" key="2">
    <citation type="submission" date="2010-11" db="EMBL/GenBank/DDBJ databases">
        <authorList>
            <consortium name="The Broad Institute Genome Sequencing Platform"/>
            <person name="Earl A."/>
            <person name="Ward D."/>
            <person name="Feldgarden M."/>
            <person name="Gevers D."/>
            <person name="Butler R."/>
            <person name="Young S.K."/>
            <person name="Zeng Q."/>
            <person name="Gargeya S."/>
            <person name="Fitzgerald M."/>
            <person name="Haas B."/>
            <person name="Abouelleil A."/>
            <person name="Alvarado L."/>
            <person name="Arachchi H.M."/>
            <person name="Berlin A."/>
            <person name="Brown A."/>
            <person name="Chapman S.B."/>
            <person name="Chen Z."/>
            <person name="Dunbar C."/>
            <person name="Freedman E."/>
            <person name="Gearin G."/>
            <person name="Gellesch M."/>
            <person name="Goldberg J."/>
            <person name="Griggs A."/>
            <person name="Gujja S."/>
            <person name="Heilman E."/>
            <person name="Heiman D."/>
            <person name="Howarth C."/>
            <person name="Larson L."/>
            <person name="Lui A."/>
            <person name="MacDonald P.J.P."/>
            <person name="Mehta T."/>
            <person name="Montmayeur A."/>
            <person name="Murphy C."/>
            <person name="Neiman D."/>
            <person name="Pearson M."/>
            <person name="Priest M."/>
            <person name="Roberts A."/>
            <person name="Saif S."/>
            <person name="Shea T."/>
            <person name="Shenoy N."/>
            <person name="Sisk P."/>
            <person name="Stolte C."/>
            <person name="Sykes S."/>
            <person name="White J."/>
            <person name="Yandava C."/>
            <person name="Wortman J."/>
            <person name="Nusbaum C."/>
            <person name="Birren B."/>
        </authorList>
    </citation>
    <scope>NUCLEOTIDE SEQUENCE</scope>
    <source>
        <strain evidence="11">P1A1 Lamole</strain>
    </source>
</reference>
<dbReference type="PANTHER" id="PTHR22601">
    <property type="entry name" value="ISP4 LIKE PROTEIN"/>
    <property type="match status" value="1"/>
</dbReference>
<keyword evidence="6" id="KW-0653">Protein transport</keyword>
<reference evidence="12" key="4">
    <citation type="submission" date="2015-06" db="UniProtKB">
        <authorList>
            <consortium name="EnsemblFungi"/>
        </authorList>
    </citation>
    <scope>IDENTIFICATION</scope>
</reference>
<evidence type="ECO:0000256" key="7">
    <source>
        <dbReference type="ARBA" id="ARBA00022989"/>
    </source>
</evidence>